<evidence type="ECO:0000313" key="3">
    <source>
        <dbReference type="Proteomes" id="UP001596230"/>
    </source>
</evidence>
<sequence>MAKVFPVTAKPAGLQAACKVKSAPDENLVPGEDHASVSGGENWFKQ</sequence>
<dbReference type="EMBL" id="JBHSUB010000006">
    <property type="protein sequence ID" value="MFC6377277.1"/>
    <property type="molecule type" value="Genomic_DNA"/>
</dbReference>
<feature type="region of interest" description="Disordered" evidence="1">
    <location>
        <begin position="25"/>
        <end position="46"/>
    </location>
</feature>
<evidence type="ECO:0000313" key="2">
    <source>
        <dbReference type="EMBL" id="MFC6377277.1"/>
    </source>
</evidence>
<dbReference type="Proteomes" id="UP001596230">
    <property type="component" value="Unassembled WGS sequence"/>
</dbReference>
<comment type="caution">
    <text evidence="2">The sequence shown here is derived from an EMBL/GenBank/DDBJ whole genome shotgun (WGS) entry which is preliminary data.</text>
</comment>
<organism evidence="2 3">
    <name type="scientific">Tatumella terrea</name>
    <dbReference type="NCBI Taxonomy" id="419007"/>
    <lineage>
        <taxon>Bacteria</taxon>
        <taxon>Pseudomonadati</taxon>
        <taxon>Pseudomonadota</taxon>
        <taxon>Gammaproteobacteria</taxon>
        <taxon>Enterobacterales</taxon>
        <taxon>Erwiniaceae</taxon>
        <taxon>Tatumella</taxon>
    </lineage>
</organism>
<protein>
    <submittedName>
        <fullName evidence="2">Uncharacterized protein</fullName>
    </submittedName>
</protein>
<dbReference type="RefSeq" id="WP_385946608.1">
    <property type="nucleotide sequence ID" value="NZ_JBHSUB010000006.1"/>
</dbReference>
<accession>A0ABW1VXB3</accession>
<reference evidence="3" key="1">
    <citation type="journal article" date="2019" name="Int. J. Syst. Evol. Microbiol.">
        <title>The Global Catalogue of Microorganisms (GCM) 10K type strain sequencing project: providing services to taxonomists for standard genome sequencing and annotation.</title>
        <authorList>
            <consortium name="The Broad Institute Genomics Platform"/>
            <consortium name="The Broad Institute Genome Sequencing Center for Infectious Disease"/>
            <person name="Wu L."/>
            <person name="Ma J."/>
        </authorList>
    </citation>
    <scope>NUCLEOTIDE SEQUENCE [LARGE SCALE GENOMIC DNA]</scope>
    <source>
        <strain evidence="3">CGMCC 1.18518</strain>
    </source>
</reference>
<evidence type="ECO:0000256" key="1">
    <source>
        <dbReference type="SAM" id="MobiDB-lite"/>
    </source>
</evidence>
<keyword evidence="3" id="KW-1185">Reference proteome</keyword>
<proteinExistence type="predicted"/>
<gene>
    <name evidence="2" type="ORF">ACFP9W_04080</name>
</gene>
<name>A0ABW1VXB3_9GAMM</name>